<dbReference type="EMBL" id="JBHPBY010000100">
    <property type="protein sequence ID" value="MFC1850453.1"/>
    <property type="molecule type" value="Genomic_DNA"/>
</dbReference>
<evidence type="ECO:0000256" key="2">
    <source>
        <dbReference type="ARBA" id="ARBA00022803"/>
    </source>
</evidence>
<evidence type="ECO:0000256" key="4">
    <source>
        <dbReference type="SAM" id="Phobius"/>
    </source>
</evidence>
<dbReference type="InterPro" id="IPR011990">
    <property type="entry name" value="TPR-like_helical_dom_sf"/>
</dbReference>
<evidence type="ECO:0000256" key="1">
    <source>
        <dbReference type="ARBA" id="ARBA00022737"/>
    </source>
</evidence>
<feature type="transmembrane region" description="Helical" evidence="4">
    <location>
        <begin position="124"/>
        <end position="144"/>
    </location>
</feature>
<feature type="transmembrane region" description="Helical" evidence="4">
    <location>
        <begin position="100"/>
        <end position="117"/>
    </location>
</feature>
<name>A0ABV6YWL9_UNCC1</name>
<feature type="repeat" description="TPR" evidence="3">
    <location>
        <begin position="488"/>
        <end position="521"/>
    </location>
</feature>
<keyword evidence="4" id="KW-1133">Transmembrane helix</keyword>
<dbReference type="PANTHER" id="PTHR44227">
    <property type="match status" value="1"/>
</dbReference>
<feature type="transmembrane region" description="Helical" evidence="4">
    <location>
        <begin position="179"/>
        <end position="210"/>
    </location>
</feature>
<dbReference type="Pfam" id="PF13432">
    <property type="entry name" value="TPR_16"/>
    <property type="match status" value="2"/>
</dbReference>
<dbReference type="SMART" id="SM00028">
    <property type="entry name" value="TPR"/>
    <property type="match status" value="5"/>
</dbReference>
<sequence>MKTKFGIITWLILSVILSGLIFVSYLPSLSGTFIGDDENFIVKNPHIRSLKNIPTYFWDLTTISDCKSWGTIYRPLRTISFALDYHFWGLDPGGYHVTNVLWHILNSLLVLALIWKLTGQIELALPTSLIFGLHPVHTEVVAWISSRGDLLFLFFFLSSFILFLHSIEIQEKQFLKSMIFYVLSLTAFVLGLFSKEMIVSLPLVLALWLFLTDQPRTWQKKVVFMAPFFVILTLYLQLKFVVLQNITQYGYPGGSYWITVWSMLSVVWRYLTLLIMPDPLCFHYFWLPKITNPLDYQVIFGVLIVLGFLYSWWKTWQTGEQKLTFFLLWFWISIFPVSNLIVPINTLMAERFLYLPSIGIIVVFLILVLKVKHCLPRGTLTIGLGATVIVLGVMTFKRTVLWMEPARLYAETVTNYPRSILGRIGLATSYYDQQNYEQAEILLIPLVKWYPKGYEPLYALGLVEIALKKYDQAEKLLEQALIKAPHDERIITALGSIYAQRKQYDTAIEFYRRALAEFPGYYPAWNNLGRAFLEKGQTDLAHLCFEKAYHINPLSLEVIVNYALHNLEKQSLEKVASILGRAKKTWGINPTITFLYGDLSYRRGDFKKALLYWKEAMAQGFDDPLLLYNLGTVYLKLDHAAISSRYFDTLNRLFPDYPKSKNNWAVALISSGRYVEARILLETYLIAHPYDHHARANLELVVAQIQSKHVSDE</sequence>
<feature type="transmembrane region" description="Helical" evidence="4">
    <location>
        <begin position="352"/>
        <end position="371"/>
    </location>
</feature>
<feature type="transmembrane region" description="Helical" evidence="4">
    <location>
        <begin position="7"/>
        <end position="26"/>
    </location>
</feature>
<evidence type="ECO:0000256" key="3">
    <source>
        <dbReference type="PROSITE-ProRule" id="PRU00339"/>
    </source>
</evidence>
<dbReference type="PANTHER" id="PTHR44227:SF3">
    <property type="entry name" value="PROTEIN O-MANNOSYL-TRANSFERASE TMTC4"/>
    <property type="match status" value="1"/>
</dbReference>
<feature type="transmembrane region" description="Helical" evidence="4">
    <location>
        <begin position="222"/>
        <end position="242"/>
    </location>
</feature>
<proteinExistence type="predicted"/>
<feature type="repeat" description="TPR" evidence="3">
    <location>
        <begin position="454"/>
        <end position="487"/>
    </location>
</feature>
<protein>
    <submittedName>
        <fullName evidence="5">Tetratricopeptide repeat protein</fullName>
    </submittedName>
</protein>
<keyword evidence="4" id="KW-0472">Membrane</keyword>
<feature type="transmembrane region" description="Helical" evidence="4">
    <location>
        <begin position="254"/>
        <end position="276"/>
    </location>
</feature>
<reference evidence="5 6" key="1">
    <citation type="submission" date="2024-09" db="EMBL/GenBank/DDBJ databases">
        <title>Laminarin stimulates single cell rates of sulfate reduction while oxygen inhibits transcriptomic activity in coastal marine sediment.</title>
        <authorList>
            <person name="Lindsay M."/>
            <person name="Orcutt B."/>
            <person name="Emerson D."/>
            <person name="Stepanauskas R."/>
            <person name="D'Angelo T."/>
        </authorList>
    </citation>
    <scope>NUCLEOTIDE SEQUENCE [LARGE SCALE GENOMIC DNA]</scope>
    <source>
        <strain evidence="5">SAG AM-311-K15</strain>
    </source>
</reference>
<accession>A0ABV6YWL9</accession>
<dbReference type="InterPro" id="IPR019734">
    <property type="entry name" value="TPR_rpt"/>
</dbReference>
<keyword evidence="2 3" id="KW-0802">TPR repeat</keyword>
<dbReference type="PROSITE" id="PS50005">
    <property type="entry name" value="TPR"/>
    <property type="match status" value="3"/>
</dbReference>
<comment type="caution">
    <text evidence="5">The sequence shown here is derived from an EMBL/GenBank/DDBJ whole genome shotgun (WGS) entry which is preliminary data.</text>
</comment>
<dbReference type="Pfam" id="PF13181">
    <property type="entry name" value="TPR_8"/>
    <property type="match status" value="1"/>
</dbReference>
<organism evidence="5 6">
    <name type="scientific">candidate division CSSED10-310 bacterium</name>
    <dbReference type="NCBI Taxonomy" id="2855610"/>
    <lineage>
        <taxon>Bacteria</taxon>
        <taxon>Bacteria division CSSED10-310</taxon>
    </lineage>
</organism>
<keyword evidence="6" id="KW-1185">Reference proteome</keyword>
<dbReference type="SUPFAM" id="SSF48452">
    <property type="entry name" value="TPR-like"/>
    <property type="match status" value="2"/>
</dbReference>
<feature type="transmembrane region" description="Helical" evidence="4">
    <location>
        <begin position="150"/>
        <end position="167"/>
    </location>
</feature>
<feature type="repeat" description="TPR" evidence="3">
    <location>
        <begin position="522"/>
        <end position="555"/>
    </location>
</feature>
<feature type="transmembrane region" description="Helical" evidence="4">
    <location>
        <begin position="296"/>
        <end position="313"/>
    </location>
</feature>
<evidence type="ECO:0000313" key="6">
    <source>
        <dbReference type="Proteomes" id="UP001594351"/>
    </source>
</evidence>
<feature type="transmembrane region" description="Helical" evidence="4">
    <location>
        <begin position="325"/>
        <end position="346"/>
    </location>
</feature>
<dbReference type="Gene3D" id="1.25.40.10">
    <property type="entry name" value="Tetratricopeptide repeat domain"/>
    <property type="match status" value="1"/>
</dbReference>
<dbReference type="Proteomes" id="UP001594351">
    <property type="component" value="Unassembled WGS sequence"/>
</dbReference>
<dbReference type="InterPro" id="IPR052346">
    <property type="entry name" value="O-mannosyl-transferase_TMTC"/>
</dbReference>
<gene>
    <name evidence="5" type="ORF">ACFL27_09710</name>
</gene>
<keyword evidence="1" id="KW-0677">Repeat</keyword>
<keyword evidence="4" id="KW-0812">Transmembrane</keyword>
<evidence type="ECO:0000313" key="5">
    <source>
        <dbReference type="EMBL" id="MFC1850453.1"/>
    </source>
</evidence>
<feature type="transmembrane region" description="Helical" evidence="4">
    <location>
        <begin position="378"/>
        <end position="396"/>
    </location>
</feature>